<organism evidence="1">
    <name type="scientific">Wolbachia pipientis</name>
    <dbReference type="NCBI Taxonomy" id="955"/>
    <lineage>
        <taxon>Bacteria</taxon>
        <taxon>Pseudomonadati</taxon>
        <taxon>Pseudomonadota</taxon>
        <taxon>Alphaproteobacteria</taxon>
        <taxon>Rickettsiales</taxon>
        <taxon>Anaplasmataceae</taxon>
        <taxon>Wolbachieae</taxon>
        <taxon>Wolbachia</taxon>
    </lineage>
</organism>
<protein>
    <submittedName>
        <fullName evidence="1">Uncharacterized protein</fullName>
    </submittedName>
</protein>
<dbReference type="AlphaFoldDB" id="A0A6H2NUY2"/>
<reference evidence="1" key="1">
    <citation type="submission" date="2019-07" db="EMBL/GenBank/DDBJ databases">
        <title>Genome assemblies of Wolbachia strains wAlbA and wAlbB in wild caught Aedes albopictus specimens.</title>
        <authorList>
            <person name="Kulkarni A."/>
            <person name="Yu W."/>
            <person name="Xue R.-D."/>
            <person name="Ma Y."/>
            <person name="Xu J."/>
        </authorList>
    </citation>
    <scope>NUCLEOTIDE SEQUENCE</scope>
    <source>
        <strain evidence="1">FL2016</strain>
    </source>
</reference>
<sequence length="59" mass="7076">MKWLDPSVTHWDDKRGYWDDKKRRLPGWQGRSSRMTPHHVIPARDGGIQPFHNHQNVVF</sequence>
<comment type="caution">
    <text evidence="1">The sequence shown here is derived from an EMBL/GenBank/DDBJ whole genome shotgun (WGS) entry which is preliminary data.</text>
</comment>
<dbReference type="Proteomes" id="UP000217566">
    <property type="component" value="Unassembled WGS sequence"/>
</dbReference>
<proteinExistence type="predicted"/>
<dbReference type="EMBL" id="NWVK02000022">
    <property type="protein sequence ID" value="TVS92547.1"/>
    <property type="molecule type" value="Genomic_DNA"/>
</dbReference>
<gene>
    <name evidence="1" type="ORF">COM43_000680</name>
</gene>
<accession>A0A6H2NUY2</accession>
<name>A0A6H2NUY2_WOLPI</name>
<evidence type="ECO:0000313" key="1">
    <source>
        <dbReference type="EMBL" id="TVS92547.1"/>
    </source>
</evidence>